<feature type="region of interest" description="Disordered" evidence="1">
    <location>
        <begin position="1"/>
        <end position="43"/>
    </location>
</feature>
<feature type="region of interest" description="Disordered" evidence="1">
    <location>
        <begin position="86"/>
        <end position="126"/>
    </location>
</feature>
<reference evidence="2" key="1">
    <citation type="journal article" date="2022" name="bioRxiv">
        <title>Sequencing and chromosome-scale assembly of the giantPleurodeles waltlgenome.</title>
        <authorList>
            <person name="Brown T."/>
            <person name="Elewa A."/>
            <person name="Iarovenko S."/>
            <person name="Subramanian E."/>
            <person name="Araus A.J."/>
            <person name="Petzold A."/>
            <person name="Susuki M."/>
            <person name="Suzuki K.-i.T."/>
            <person name="Hayashi T."/>
            <person name="Toyoda A."/>
            <person name="Oliveira C."/>
            <person name="Osipova E."/>
            <person name="Leigh N.D."/>
            <person name="Simon A."/>
            <person name="Yun M.H."/>
        </authorList>
    </citation>
    <scope>NUCLEOTIDE SEQUENCE</scope>
    <source>
        <strain evidence="2">20211129_DDA</strain>
        <tissue evidence="2">Liver</tissue>
    </source>
</reference>
<protein>
    <submittedName>
        <fullName evidence="2">Uncharacterized protein</fullName>
    </submittedName>
</protein>
<dbReference type="EMBL" id="JANPWB010000011">
    <property type="protein sequence ID" value="KAJ1126206.1"/>
    <property type="molecule type" value="Genomic_DNA"/>
</dbReference>
<feature type="compositionally biased region" description="Low complexity" evidence="1">
    <location>
        <begin position="13"/>
        <end position="28"/>
    </location>
</feature>
<accession>A0AAV7PFQ7</accession>
<comment type="caution">
    <text evidence="2">The sequence shown here is derived from an EMBL/GenBank/DDBJ whole genome shotgun (WGS) entry which is preliminary data.</text>
</comment>
<gene>
    <name evidence="2" type="ORF">NDU88_004614</name>
</gene>
<name>A0AAV7PFQ7_PLEWA</name>
<organism evidence="2 3">
    <name type="scientific">Pleurodeles waltl</name>
    <name type="common">Iberian ribbed newt</name>
    <dbReference type="NCBI Taxonomy" id="8319"/>
    <lineage>
        <taxon>Eukaryota</taxon>
        <taxon>Metazoa</taxon>
        <taxon>Chordata</taxon>
        <taxon>Craniata</taxon>
        <taxon>Vertebrata</taxon>
        <taxon>Euteleostomi</taxon>
        <taxon>Amphibia</taxon>
        <taxon>Batrachia</taxon>
        <taxon>Caudata</taxon>
        <taxon>Salamandroidea</taxon>
        <taxon>Salamandridae</taxon>
        <taxon>Pleurodelinae</taxon>
        <taxon>Pleurodeles</taxon>
    </lineage>
</organism>
<sequence>MLEGPPPLTTLRGGQAAPAAPTAPQGPGRRCSPHLHPLWAAGPGRAPRRVPFLLREHCGPHSLPPLGPADQGLHCHRRWAEVRPAAHTIRRSKDPAQPPPTTMRVPADTAAPRQARSGVSPLQFSGRPTRLPGTALAILRSCLPSVEGREADQFFFDHVFYFLNHRNQRIL</sequence>
<dbReference type="Proteomes" id="UP001066276">
    <property type="component" value="Chromosome 7"/>
</dbReference>
<proteinExistence type="predicted"/>
<keyword evidence="3" id="KW-1185">Reference proteome</keyword>
<dbReference type="AlphaFoldDB" id="A0AAV7PFQ7"/>
<evidence type="ECO:0000313" key="2">
    <source>
        <dbReference type="EMBL" id="KAJ1126206.1"/>
    </source>
</evidence>
<evidence type="ECO:0000313" key="3">
    <source>
        <dbReference type="Proteomes" id="UP001066276"/>
    </source>
</evidence>
<evidence type="ECO:0000256" key="1">
    <source>
        <dbReference type="SAM" id="MobiDB-lite"/>
    </source>
</evidence>